<dbReference type="Proteomes" id="UP000054662">
    <property type="component" value="Unassembled WGS sequence"/>
</dbReference>
<feature type="domain" description="DUF4785" evidence="2">
    <location>
        <begin position="35"/>
        <end position="175"/>
    </location>
</feature>
<organism evidence="5 6">
    <name type="scientific">Legionella worsleiensis</name>
    <dbReference type="NCBI Taxonomy" id="45076"/>
    <lineage>
        <taxon>Bacteria</taxon>
        <taxon>Pseudomonadati</taxon>
        <taxon>Pseudomonadota</taxon>
        <taxon>Gammaproteobacteria</taxon>
        <taxon>Legionellales</taxon>
        <taxon>Legionellaceae</taxon>
        <taxon>Legionella</taxon>
    </lineage>
</organism>
<evidence type="ECO:0000259" key="2">
    <source>
        <dbReference type="Pfam" id="PF16024"/>
    </source>
</evidence>
<reference evidence="5 6" key="1">
    <citation type="submission" date="2015-11" db="EMBL/GenBank/DDBJ databases">
        <title>Genomic analysis of 38 Legionella species identifies large and diverse effector repertoires.</title>
        <authorList>
            <person name="Burstein D."/>
            <person name="Amaro F."/>
            <person name="Zusman T."/>
            <person name="Lifshitz Z."/>
            <person name="Cohen O."/>
            <person name="Gilbert J.A."/>
            <person name="Pupko T."/>
            <person name="Shuman H.A."/>
            <person name="Segal G."/>
        </authorList>
    </citation>
    <scope>NUCLEOTIDE SEQUENCE [LARGE SCALE GENOMIC DNA]</scope>
    <source>
        <strain evidence="5 6">ATCC 49508</strain>
    </source>
</reference>
<dbReference type="RefSeq" id="WP_058493536.1">
    <property type="nucleotide sequence ID" value="NZ_CBCRUR010000019.1"/>
</dbReference>
<feature type="chain" id="PRO_5006919538" description="DUF4785 domain-containing protein" evidence="1">
    <location>
        <begin position="20"/>
        <end position="392"/>
    </location>
</feature>
<evidence type="ECO:0000256" key="1">
    <source>
        <dbReference type="SAM" id="SignalP"/>
    </source>
</evidence>
<proteinExistence type="predicted"/>
<dbReference type="PATRIC" id="fig|45076.6.peg.1895"/>
<evidence type="ECO:0008006" key="7">
    <source>
        <dbReference type="Google" id="ProtNLM"/>
    </source>
</evidence>
<keyword evidence="1" id="KW-0732">Signal</keyword>
<dbReference type="InterPro" id="IPR031979">
    <property type="entry name" value="DUF4785_N"/>
</dbReference>
<dbReference type="OrthoDB" id="5646881at2"/>
<dbReference type="STRING" id="45076.Lwor_1746"/>
<evidence type="ECO:0000313" key="6">
    <source>
        <dbReference type="Proteomes" id="UP000054662"/>
    </source>
</evidence>
<feature type="signal peptide" evidence="1">
    <location>
        <begin position="1"/>
        <end position="19"/>
    </location>
</feature>
<evidence type="ECO:0000259" key="4">
    <source>
        <dbReference type="Pfam" id="PF20943"/>
    </source>
</evidence>
<dbReference type="Gene3D" id="2.60.120.1370">
    <property type="match status" value="1"/>
</dbReference>
<evidence type="ECO:0000259" key="3">
    <source>
        <dbReference type="Pfam" id="PF20942"/>
    </source>
</evidence>
<dbReference type="InterPro" id="IPR048295">
    <property type="entry name" value="DUF4785_C"/>
</dbReference>
<feature type="domain" description="DUF4785" evidence="4">
    <location>
        <begin position="285"/>
        <end position="387"/>
    </location>
</feature>
<dbReference type="AlphaFoldDB" id="A0A0W1A974"/>
<name>A0A0W1A974_9GAMM</name>
<keyword evidence="6" id="KW-1185">Reference proteome</keyword>
<dbReference type="Gene3D" id="2.60.40.1930">
    <property type="match status" value="1"/>
</dbReference>
<feature type="domain" description="DUF4785" evidence="3">
    <location>
        <begin position="178"/>
        <end position="281"/>
    </location>
</feature>
<gene>
    <name evidence="5" type="ORF">Lwor_1746</name>
</gene>
<protein>
    <recommendedName>
        <fullName evidence="7">DUF4785 domain-containing protein</fullName>
    </recommendedName>
</protein>
<comment type="caution">
    <text evidence="5">The sequence shown here is derived from an EMBL/GenBank/DDBJ whole genome shotgun (WGS) entry which is preliminary data.</text>
</comment>
<sequence>MKKTQLILCSVLCFTQAQALTLPRQPVKSYDCDVCSQLSHENLQDKWSITSEPFNLHVNNSQKSYGYKQRISLKQLRTGVAITTTAPGAVIRITPMQKNRQIPQLVIKTPKNQLLKAQNASALFSQDEPFGDTSLSSAHQTMMQLKPELGAGTFIIKSEKNLPNDSDTYLVNVFDKFSATYLEVQTDSIHYQYGDKLTAKITLADDCTEYDIYDIDAQLIGPGGKYIPLDLTKVKKNQFEAVAVLDSETNDHGENWYLEANILSEYGPSLIRRSGHTAFSYAVPSASMLNVKKLATKPLTFVATLDVATASRYALQSVLYKKSATGEPIPIETSQSAQWLEPGKQIIQFTFDNSHQLSDDTLYLGYLRLIDYGQLKTVYQYNQPIKLTQLVD</sequence>
<dbReference type="Pfam" id="PF20942">
    <property type="entry name" value="DUF4785_2nd"/>
    <property type="match status" value="1"/>
</dbReference>
<dbReference type="Pfam" id="PF16024">
    <property type="entry name" value="DUF4785_1st"/>
    <property type="match status" value="1"/>
</dbReference>
<dbReference type="InterPro" id="IPR048296">
    <property type="entry name" value="DUF4785_central"/>
</dbReference>
<accession>A0A0W1A974</accession>
<dbReference type="Pfam" id="PF20943">
    <property type="entry name" value="DUF4785_3rd"/>
    <property type="match status" value="1"/>
</dbReference>
<dbReference type="EMBL" id="LNZC01000022">
    <property type="protein sequence ID" value="KTD77864.1"/>
    <property type="molecule type" value="Genomic_DNA"/>
</dbReference>
<evidence type="ECO:0000313" key="5">
    <source>
        <dbReference type="EMBL" id="KTD77864.1"/>
    </source>
</evidence>